<reference evidence="4" key="1">
    <citation type="journal article" date="2021" name="Proc. Natl. Acad. Sci. U.S.A.">
        <title>Three genomes in the algal genus Volvox reveal the fate of a haploid sex-determining region after a transition to homothallism.</title>
        <authorList>
            <person name="Yamamoto K."/>
            <person name="Hamaji T."/>
            <person name="Kawai-Toyooka H."/>
            <person name="Matsuzaki R."/>
            <person name="Takahashi F."/>
            <person name="Nishimura Y."/>
            <person name="Kawachi M."/>
            <person name="Noguchi H."/>
            <person name="Minakuchi Y."/>
            <person name="Umen J.G."/>
            <person name="Toyoda A."/>
            <person name="Nozaki H."/>
        </authorList>
    </citation>
    <scope>NUCLEOTIDE SEQUENCE</scope>
    <source>
        <strain evidence="4">NIES-3780</strain>
    </source>
</reference>
<evidence type="ECO:0000256" key="3">
    <source>
        <dbReference type="SAM" id="MobiDB-lite"/>
    </source>
</evidence>
<accession>A0A8J4BMG5</accession>
<feature type="coiled-coil region" evidence="2">
    <location>
        <begin position="826"/>
        <end position="881"/>
    </location>
</feature>
<feature type="compositionally biased region" description="Low complexity" evidence="3">
    <location>
        <begin position="213"/>
        <end position="223"/>
    </location>
</feature>
<feature type="coiled-coil region" evidence="2">
    <location>
        <begin position="605"/>
        <end position="728"/>
    </location>
</feature>
<feature type="compositionally biased region" description="Polar residues" evidence="3">
    <location>
        <begin position="277"/>
        <end position="291"/>
    </location>
</feature>
<feature type="coiled-coil region" evidence="2">
    <location>
        <begin position="426"/>
        <end position="453"/>
    </location>
</feature>
<dbReference type="PANTHER" id="PTHR23160:SF19">
    <property type="entry name" value="MYOSIN HEAVY CHAIN-RELATED PROTEIN"/>
    <property type="match status" value="1"/>
</dbReference>
<feature type="compositionally biased region" description="Low complexity" evidence="3">
    <location>
        <begin position="131"/>
        <end position="142"/>
    </location>
</feature>
<feature type="compositionally biased region" description="Polar residues" evidence="3">
    <location>
        <begin position="76"/>
        <end position="85"/>
    </location>
</feature>
<feature type="compositionally biased region" description="Gly residues" evidence="3">
    <location>
        <begin position="91"/>
        <end position="100"/>
    </location>
</feature>
<gene>
    <name evidence="4" type="ORF">Vafri_18522</name>
</gene>
<dbReference type="AlphaFoldDB" id="A0A8J4BMG5"/>
<proteinExistence type="predicted"/>
<dbReference type="PANTHER" id="PTHR23160">
    <property type="entry name" value="SYNAPTONEMAL COMPLEX PROTEIN-RELATED"/>
    <property type="match status" value="1"/>
</dbReference>
<keyword evidence="1 2" id="KW-0175">Coiled coil</keyword>
<name>A0A8J4BMG5_9CHLO</name>
<sequence length="928" mass="99464">MQRDDGDALGVGAFSVDDGSRSVRGGIRNTGPAPADPRTAAQLLNLHRLVESLVIRELERGESPNDGAQVQDFPGRSQNRQPQQLIRSRAKGGGISGGVGVGVSRGRKLARHAHYNDSTITSLHATSMPYSSGGSDGVLSGSTDPLGTGAGRRMYGTGTASADQPRSGRSGFWSNPSGALEEGVHNQVAALQSQLALLGQQLDAAYRAAEAGEVASDAAPGSGTRAGGGSGLLRGHSQKNPPGLGGEARGSVSSADAAATVMTGSRRSVSPPVAVTTLASSLQHQRRQQQVPPSGDGGSPRQSSPRSHPHQPSSANLNLRIFRREGNGGDFVGGPISGSGGLGLGAATAAGAGAAAAASGSSLFGPCSLRPSNSSRPDPQQATLEGQGREASSKEDERLRNWIQELRLERRRLEDRLLAGDPSGAAAGAQEMRDDLEQQILSLSRQRDHLALQLEDLGVTQTTNSQLAAQVDALEAALAAEVECVVRLKEVRPVLEGQLAEVSASLESLRRQHEAAIEALGQERDAALSKARRNAKRTGELEAAVEAAHEEVRRLQDEVRGHVMSLAEMRASGEVLQSASQQMQANMEAQAKETATRLATVQSQLEAGQSECVILRRQLEAAQREAIMLRDQLKDSQARVEIHSAERSRLGTSLAAEQRAVAAARQQVESLTAQLKAGDEARADLAKAASAQLEAVKRQHAADMAATQKQYESQLAVAEKQYLLLQRQYDAGLASSNQATEVAAALRRERDALWAETQNLKTELDEIRTERNELSSKLTSLRVEVRNTMEEVTLDRDTKLAAAKSQHEVALRELRAEADQRAGSMRQDYESKLANILDAAEKLRAEAHEAQRQAEKYRTAAGHLKEQVRDLLLSRDAAERELASERAFNEELNRILTALREEQHTQHQQQTMLQQHQQRIGLGLMPRT</sequence>
<keyword evidence="5" id="KW-1185">Reference proteome</keyword>
<protein>
    <submittedName>
        <fullName evidence="4">Uncharacterized protein</fullName>
    </submittedName>
</protein>
<evidence type="ECO:0000256" key="1">
    <source>
        <dbReference type="ARBA" id="ARBA00023054"/>
    </source>
</evidence>
<evidence type="ECO:0000313" key="4">
    <source>
        <dbReference type="EMBL" id="GIL64646.1"/>
    </source>
</evidence>
<dbReference type="EMBL" id="BNCO01000068">
    <property type="protein sequence ID" value="GIL64646.1"/>
    <property type="molecule type" value="Genomic_DNA"/>
</dbReference>
<feature type="coiled-coil region" evidence="2">
    <location>
        <begin position="757"/>
        <end position="791"/>
    </location>
</feature>
<evidence type="ECO:0000256" key="2">
    <source>
        <dbReference type="SAM" id="Coils"/>
    </source>
</evidence>
<comment type="caution">
    <text evidence="4">The sequence shown here is derived from an EMBL/GenBank/DDBJ whole genome shotgun (WGS) entry which is preliminary data.</text>
</comment>
<dbReference type="Proteomes" id="UP000747399">
    <property type="component" value="Unassembled WGS sequence"/>
</dbReference>
<feature type="compositionally biased region" description="Low complexity" evidence="3">
    <location>
        <begin position="299"/>
        <end position="314"/>
    </location>
</feature>
<feature type="non-terminal residue" evidence="4">
    <location>
        <position position="928"/>
    </location>
</feature>
<evidence type="ECO:0000313" key="5">
    <source>
        <dbReference type="Proteomes" id="UP000747399"/>
    </source>
</evidence>
<organism evidence="4 5">
    <name type="scientific">Volvox africanus</name>
    <dbReference type="NCBI Taxonomy" id="51714"/>
    <lineage>
        <taxon>Eukaryota</taxon>
        <taxon>Viridiplantae</taxon>
        <taxon>Chlorophyta</taxon>
        <taxon>core chlorophytes</taxon>
        <taxon>Chlorophyceae</taxon>
        <taxon>CS clade</taxon>
        <taxon>Chlamydomonadales</taxon>
        <taxon>Volvocaceae</taxon>
        <taxon>Volvox</taxon>
    </lineage>
</organism>
<feature type="region of interest" description="Disordered" evidence="3">
    <location>
        <begin position="131"/>
        <end position="178"/>
    </location>
</feature>
<feature type="region of interest" description="Disordered" evidence="3">
    <location>
        <begin position="58"/>
        <end position="100"/>
    </location>
</feature>
<feature type="coiled-coil region" evidence="2">
    <location>
        <begin position="499"/>
        <end position="558"/>
    </location>
</feature>
<feature type="compositionally biased region" description="Basic and acidic residues" evidence="3">
    <location>
        <begin position="387"/>
        <end position="397"/>
    </location>
</feature>
<feature type="region of interest" description="Disordered" evidence="3">
    <location>
        <begin position="1"/>
        <end position="36"/>
    </location>
</feature>
<feature type="region of interest" description="Disordered" evidence="3">
    <location>
        <begin position="368"/>
        <end position="397"/>
    </location>
</feature>
<feature type="compositionally biased region" description="Polar residues" evidence="3">
    <location>
        <begin position="370"/>
        <end position="384"/>
    </location>
</feature>
<feature type="region of interest" description="Disordered" evidence="3">
    <location>
        <begin position="213"/>
        <end position="314"/>
    </location>
</feature>